<feature type="compositionally biased region" description="Basic and acidic residues" evidence="1">
    <location>
        <begin position="1"/>
        <end position="61"/>
    </location>
</feature>
<gene>
    <name evidence="2" type="ORF">GA0061099_101090</name>
</gene>
<reference evidence="2 3" key="1">
    <citation type="submission" date="2016-08" db="EMBL/GenBank/DDBJ databases">
        <authorList>
            <person name="Seilhamer J.J."/>
        </authorList>
    </citation>
    <scope>NUCLEOTIDE SEQUENCE [LARGE SCALE GENOMIC DNA]</scope>
    <source>
        <strain evidence="2 3">CCBAU 10071</strain>
    </source>
</reference>
<accession>A0A1C3X7Q2</accession>
<evidence type="ECO:0000313" key="2">
    <source>
        <dbReference type="EMBL" id="SCB48293.1"/>
    </source>
</evidence>
<feature type="region of interest" description="Disordered" evidence="1">
    <location>
        <begin position="1"/>
        <end position="76"/>
    </location>
</feature>
<dbReference type="AlphaFoldDB" id="A0A1C3X7Q2"/>
<evidence type="ECO:0000256" key="1">
    <source>
        <dbReference type="SAM" id="MobiDB-lite"/>
    </source>
</evidence>
<protein>
    <submittedName>
        <fullName evidence="2">Uncharacterized protein</fullName>
    </submittedName>
</protein>
<dbReference type="Proteomes" id="UP000183174">
    <property type="component" value="Unassembled WGS sequence"/>
</dbReference>
<proteinExistence type="predicted"/>
<evidence type="ECO:0000313" key="3">
    <source>
        <dbReference type="Proteomes" id="UP000183174"/>
    </source>
</evidence>
<dbReference type="EMBL" id="FMAE01000010">
    <property type="protein sequence ID" value="SCB48293.1"/>
    <property type="molecule type" value="Genomic_DNA"/>
</dbReference>
<organism evidence="2 3">
    <name type="scientific">Bradyrhizobium yuanmingense</name>
    <dbReference type="NCBI Taxonomy" id="108015"/>
    <lineage>
        <taxon>Bacteria</taxon>
        <taxon>Pseudomonadati</taxon>
        <taxon>Pseudomonadota</taxon>
        <taxon>Alphaproteobacteria</taxon>
        <taxon>Hyphomicrobiales</taxon>
        <taxon>Nitrobacteraceae</taxon>
        <taxon>Bradyrhizobium</taxon>
    </lineage>
</organism>
<sequence>MDDERKSSKAGKRAAEGLREAASKEEEKTESKMGQDLAKGADRFEERSKSSDGRSAGEKQKRLNPPADPSRLSGFLTERTLKRLRGVYA</sequence>
<name>A0A1C3X7Q2_9BRAD</name>